<keyword evidence="2 5" id="KW-0227">DNA damage</keyword>
<sequence>MKILPQSFYNRDTLKIARDLLGCFLARSLPDGTIGRFKIVETEAYHGPRDLASHASRGCTPRNAVMFGAPGMIYVYFTYGMHYMLNIVTGEEGYPAAVLIRAVEPYVKYQRSNIKCRFDGPARLTKALRIDKSFNGLPVFVKKHGLWIEDREGGIKPLVARAARIGVDYAGEYKEKLWRFYVKGDGFVSKK</sequence>
<dbReference type="InterPro" id="IPR011034">
    <property type="entry name" value="Formyl_transferase-like_C_sf"/>
</dbReference>
<dbReference type="Pfam" id="PF02245">
    <property type="entry name" value="Pur_DNA_glyco"/>
    <property type="match status" value="1"/>
</dbReference>
<dbReference type="GO" id="GO:0006284">
    <property type="term" value="P:base-excision repair"/>
    <property type="evidence" value="ECO:0007669"/>
    <property type="project" value="InterPro"/>
</dbReference>
<dbReference type="EC" id="3.2.2.-" evidence="5"/>
<dbReference type="STRING" id="1797994.A2227_07420"/>
<dbReference type="CDD" id="cd00540">
    <property type="entry name" value="AAG"/>
    <property type="match status" value="1"/>
</dbReference>
<dbReference type="Proteomes" id="UP000178367">
    <property type="component" value="Unassembled WGS sequence"/>
</dbReference>
<accession>A0A1F5SEJ9</accession>
<evidence type="ECO:0000256" key="2">
    <source>
        <dbReference type="ARBA" id="ARBA00022763"/>
    </source>
</evidence>
<name>A0A1F5SEJ9_9BACT</name>
<keyword evidence="3 5" id="KW-0378">Hydrolase</keyword>
<evidence type="ECO:0000313" key="7">
    <source>
        <dbReference type="Proteomes" id="UP000178367"/>
    </source>
</evidence>
<dbReference type="EMBL" id="MFGB01000023">
    <property type="protein sequence ID" value="OGF25145.1"/>
    <property type="molecule type" value="Genomic_DNA"/>
</dbReference>
<dbReference type="InterPro" id="IPR003180">
    <property type="entry name" value="MPG"/>
</dbReference>
<protein>
    <recommendedName>
        <fullName evidence="5">Putative 3-methyladenine DNA glycosylase</fullName>
        <ecNumber evidence="5">3.2.2.-</ecNumber>
    </recommendedName>
</protein>
<dbReference type="InterPro" id="IPR036995">
    <property type="entry name" value="MPG_sf"/>
</dbReference>
<dbReference type="GO" id="GO:0003677">
    <property type="term" value="F:DNA binding"/>
    <property type="evidence" value="ECO:0007669"/>
    <property type="project" value="InterPro"/>
</dbReference>
<proteinExistence type="inferred from homology"/>
<dbReference type="GO" id="GO:0003905">
    <property type="term" value="F:alkylbase DNA N-glycosylase activity"/>
    <property type="evidence" value="ECO:0007669"/>
    <property type="project" value="InterPro"/>
</dbReference>
<evidence type="ECO:0000256" key="1">
    <source>
        <dbReference type="ARBA" id="ARBA00009232"/>
    </source>
</evidence>
<evidence type="ECO:0000256" key="3">
    <source>
        <dbReference type="ARBA" id="ARBA00022801"/>
    </source>
</evidence>
<dbReference type="SUPFAM" id="SSF50486">
    <property type="entry name" value="FMT C-terminal domain-like"/>
    <property type="match status" value="1"/>
</dbReference>
<dbReference type="AlphaFoldDB" id="A0A1F5SEJ9"/>
<dbReference type="PANTHER" id="PTHR10429">
    <property type="entry name" value="DNA-3-METHYLADENINE GLYCOSYLASE"/>
    <property type="match status" value="1"/>
</dbReference>
<comment type="similarity">
    <text evidence="1 5">Belongs to the DNA glycosylase MPG family.</text>
</comment>
<dbReference type="FunFam" id="3.10.300.10:FF:000001">
    <property type="entry name" value="Putative 3-methyladenine DNA glycosylase"/>
    <property type="match status" value="1"/>
</dbReference>
<dbReference type="HAMAP" id="MF_00527">
    <property type="entry name" value="3MGH"/>
    <property type="match status" value="1"/>
</dbReference>
<organism evidence="6 7">
    <name type="scientific">Candidatus Falkowbacteria bacterium RIFOXYA2_FULL_47_19</name>
    <dbReference type="NCBI Taxonomy" id="1797994"/>
    <lineage>
        <taxon>Bacteria</taxon>
        <taxon>Candidatus Falkowiibacteriota</taxon>
    </lineage>
</organism>
<evidence type="ECO:0000313" key="6">
    <source>
        <dbReference type="EMBL" id="OGF25145.1"/>
    </source>
</evidence>
<dbReference type="Gene3D" id="3.10.300.10">
    <property type="entry name" value="Methylpurine-DNA glycosylase (MPG)"/>
    <property type="match status" value="1"/>
</dbReference>
<gene>
    <name evidence="6" type="ORF">A2227_07420</name>
</gene>
<evidence type="ECO:0000256" key="5">
    <source>
        <dbReference type="HAMAP-Rule" id="MF_00527"/>
    </source>
</evidence>
<dbReference type="NCBIfam" id="TIGR00567">
    <property type="entry name" value="3mg"/>
    <property type="match status" value="1"/>
</dbReference>
<comment type="caution">
    <text evidence="6">The sequence shown here is derived from an EMBL/GenBank/DDBJ whole genome shotgun (WGS) entry which is preliminary data.</text>
</comment>
<dbReference type="PANTHER" id="PTHR10429:SF0">
    <property type="entry name" value="DNA-3-METHYLADENINE GLYCOSYLASE"/>
    <property type="match status" value="1"/>
</dbReference>
<evidence type="ECO:0000256" key="4">
    <source>
        <dbReference type="ARBA" id="ARBA00023204"/>
    </source>
</evidence>
<reference evidence="6 7" key="1">
    <citation type="journal article" date="2016" name="Nat. Commun.">
        <title>Thousands of microbial genomes shed light on interconnected biogeochemical processes in an aquifer system.</title>
        <authorList>
            <person name="Anantharaman K."/>
            <person name="Brown C.T."/>
            <person name="Hug L.A."/>
            <person name="Sharon I."/>
            <person name="Castelle C.J."/>
            <person name="Probst A.J."/>
            <person name="Thomas B.C."/>
            <person name="Singh A."/>
            <person name="Wilkins M.J."/>
            <person name="Karaoz U."/>
            <person name="Brodie E.L."/>
            <person name="Williams K.H."/>
            <person name="Hubbard S.S."/>
            <person name="Banfield J.F."/>
        </authorList>
    </citation>
    <scope>NUCLEOTIDE SEQUENCE [LARGE SCALE GENOMIC DNA]</scope>
</reference>
<keyword evidence="4 5" id="KW-0234">DNA repair</keyword>